<dbReference type="Proteomes" id="UP000245627">
    <property type="component" value="Unassembled WGS sequence"/>
</dbReference>
<dbReference type="PANTHER" id="PTHR47893:SF1">
    <property type="entry name" value="REGULATORY PROTEIN PCHR"/>
    <property type="match status" value="1"/>
</dbReference>
<dbReference type="AlphaFoldDB" id="A0A2T8HNB7"/>
<keyword evidence="6" id="KW-1185">Reference proteome</keyword>
<reference evidence="5 6" key="1">
    <citation type="submission" date="2018-04" db="EMBL/GenBank/DDBJ databases">
        <title>Sphingobacterium cortibacter sp. nov.</title>
        <authorList>
            <person name="Li Y."/>
        </authorList>
    </citation>
    <scope>NUCLEOTIDE SEQUENCE [LARGE SCALE GENOMIC DNA]</scope>
    <source>
        <strain evidence="5 6">2c-3</strain>
    </source>
</reference>
<dbReference type="Gene3D" id="1.10.10.60">
    <property type="entry name" value="Homeodomain-like"/>
    <property type="match status" value="2"/>
</dbReference>
<dbReference type="GO" id="GO:0043565">
    <property type="term" value="F:sequence-specific DNA binding"/>
    <property type="evidence" value="ECO:0007669"/>
    <property type="project" value="InterPro"/>
</dbReference>
<evidence type="ECO:0000313" key="5">
    <source>
        <dbReference type="EMBL" id="PVH26944.1"/>
    </source>
</evidence>
<dbReference type="OrthoDB" id="799767at2"/>
<dbReference type="PANTHER" id="PTHR47893">
    <property type="entry name" value="REGULATORY PROTEIN PCHR"/>
    <property type="match status" value="1"/>
</dbReference>
<dbReference type="InterPro" id="IPR018062">
    <property type="entry name" value="HTH_AraC-typ_CS"/>
</dbReference>
<name>A0A2T8HNB7_9SPHI</name>
<proteinExistence type="predicted"/>
<feature type="domain" description="HTH araC/xylS-type" evidence="4">
    <location>
        <begin position="228"/>
        <end position="326"/>
    </location>
</feature>
<evidence type="ECO:0000256" key="2">
    <source>
        <dbReference type="ARBA" id="ARBA00023125"/>
    </source>
</evidence>
<evidence type="ECO:0000313" key="6">
    <source>
        <dbReference type="Proteomes" id="UP000245627"/>
    </source>
</evidence>
<dbReference type="InterPro" id="IPR053142">
    <property type="entry name" value="PchR_regulatory_protein"/>
</dbReference>
<keyword evidence="1" id="KW-0805">Transcription regulation</keyword>
<dbReference type="PROSITE" id="PS01124">
    <property type="entry name" value="HTH_ARAC_FAMILY_2"/>
    <property type="match status" value="1"/>
</dbReference>
<comment type="caution">
    <text evidence="5">The sequence shown here is derived from an EMBL/GenBank/DDBJ whole genome shotgun (WGS) entry which is preliminary data.</text>
</comment>
<dbReference type="RefSeq" id="WP_116774799.1">
    <property type="nucleotide sequence ID" value="NZ_QDKG01000001.1"/>
</dbReference>
<dbReference type="InterPro" id="IPR018060">
    <property type="entry name" value="HTH_AraC"/>
</dbReference>
<keyword evidence="2" id="KW-0238">DNA-binding</keyword>
<dbReference type="PROSITE" id="PS00041">
    <property type="entry name" value="HTH_ARAC_FAMILY_1"/>
    <property type="match status" value="1"/>
</dbReference>
<dbReference type="SUPFAM" id="SSF46689">
    <property type="entry name" value="Homeodomain-like"/>
    <property type="match status" value="2"/>
</dbReference>
<evidence type="ECO:0000259" key="4">
    <source>
        <dbReference type="PROSITE" id="PS01124"/>
    </source>
</evidence>
<keyword evidence="3" id="KW-0804">Transcription</keyword>
<evidence type="ECO:0000256" key="3">
    <source>
        <dbReference type="ARBA" id="ARBA00023163"/>
    </source>
</evidence>
<dbReference type="InterPro" id="IPR009057">
    <property type="entry name" value="Homeodomain-like_sf"/>
</dbReference>
<dbReference type="InterPro" id="IPR020449">
    <property type="entry name" value="Tscrpt_reg_AraC-type_HTH"/>
</dbReference>
<dbReference type="GO" id="GO:0003700">
    <property type="term" value="F:DNA-binding transcription factor activity"/>
    <property type="evidence" value="ECO:0007669"/>
    <property type="project" value="InterPro"/>
</dbReference>
<dbReference type="EMBL" id="QDKG01000001">
    <property type="protein sequence ID" value="PVH26944.1"/>
    <property type="molecule type" value="Genomic_DNA"/>
</dbReference>
<accession>A0A2T8HNB7</accession>
<dbReference type="PRINTS" id="PR00032">
    <property type="entry name" value="HTHARAC"/>
</dbReference>
<evidence type="ECO:0000256" key="1">
    <source>
        <dbReference type="ARBA" id="ARBA00023015"/>
    </source>
</evidence>
<dbReference type="SMART" id="SM00342">
    <property type="entry name" value="HTH_ARAC"/>
    <property type="match status" value="1"/>
</dbReference>
<gene>
    <name evidence="5" type="ORF">DC487_04945</name>
</gene>
<dbReference type="Pfam" id="PF12833">
    <property type="entry name" value="HTH_18"/>
    <property type="match status" value="1"/>
</dbReference>
<organism evidence="5 6">
    <name type="scientific">Sphingobacterium corticibacter</name>
    <dbReference type="NCBI Taxonomy" id="2171749"/>
    <lineage>
        <taxon>Bacteria</taxon>
        <taxon>Pseudomonadati</taxon>
        <taxon>Bacteroidota</taxon>
        <taxon>Sphingobacteriia</taxon>
        <taxon>Sphingobacteriales</taxon>
        <taxon>Sphingobacteriaceae</taxon>
        <taxon>Sphingobacterium</taxon>
    </lineage>
</organism>
<protein>
    <submittedName>
        <fullName evidence="5">AraC family transcriptional regulator</fullName>
    </submittedName>
</protein>
<sequence>MNLRLYDDQRKMLIYEIEHPEAYFMDGAIKESSVDMADQIGGGSFHEVLFDGVHIAYGSARLLQSLRFGFESDYETVEMHFALKGKNTSFSDAFDQKIRFEPHTHNIIYANGMNGEMEWENNELQIFEINLAPSFFKRFLVDEHLAFSNFRDAIEGGRSALLYQQHRPMNREMYDIIEQIMGCQRSGVFKRMFLEAKVIELLLLQLEQFSDDRFARLSLKKNDIEKIYAVREFIVQNLDSNCSLIDLAHQAGTNDFVLKKGFKELFGTTVFGFWNDKKMEQAKKLLTEQDFNVGEVSTIIGYKNQRHFSTAFKKKFGVLPNEMKKTYYS</sequence>